<organism evidence="3 4">
    <name type="scientific">Clonostachys solani</name>
    <dbReference type="NCBI Taxonomy" id="160281"/>
    <lineage>
        <taxon>Eukaryota</taxon>
        <taxon>Fungi</taxon>
        <taxon>Dikarya</taxon>
        <taxon>Ascomycota</taxon>
        <taxon>Pezizomycotina</taxon>
        <taxon>Sordariomycetes</taxon>
        <taxon>Hypocreomycetidae</taxon>
        <taxon>Hypocreales</taxon>
        <taxon>Bionectriaceae</taxon>
        <taxon>Clonostachys</taxon>
    </lineage>
</organism>
<dbReference type="OrthoDB" id="5147396at2759"/>
<evidence type="ECO:0000256" key="2">
    <source>
        <dbReference type="SAM" id="MobiDB-lite"/>
    </source>
</evidence>
<gene>
    <name evidence="3" type="ORF">CSOL1703_00010236</name>
</gene>
<sequence length="295" mass="32710">MSGLEVLGAVAAAVQLAQLTAKTVGFVRKISEIESQYSDLCNEINFIKDICDEVQKRSSTGNITAGFLAQKKELLESTKTTLEEISKQLEAIKQRSERFTKQGEPEASKTKWIIREGKIAALLEKAQKAKTNLHISMNIQSAIEIGEVNKTMQAMSLQIDEICKLMSQKMLTQECVVIFARDKSPIRQADANSMGIRELEGGEQDPGSDKLEPQADGPLTIAVTDQTIERTTAWMALQKKCSYECRCRCHANLCQLSIGPLQLRFRPPTATSKWERGCGCNKSEVLSVGWRLPGQ</sequence>
<proteinExistence type="predicted"/>
<feature type="coiled-coil region" evidence="1">
    <location>
        <begin position="68"/>
        <end position="102"/>
    </location>
</feature>
<feature type="region of interest" description="Disordered" evidence="2">
    <location>
        <begin position="192"/>
        <end position="214"/>
    </location>
</feature>
<evidence type="ECO:0000313" key="3">
    <source>
        <dbReference type="EMBL" id="CAH0044489.1"/>
    </source>
</evidence>
<keyword evidence="4" id="KW-1185">Reference proteome</keyword>
<accession>A0A9N9YXS7</accession>
<dbReference type="AlphaFoldDB" id="A0A9N9YXS7"/>
<reference evidence="3" key="1">
    <citation type="submission" date="2021-10" db="EMBL/GenBank/DDBJ databases">
        <authorList>
            <person name="Piombo E."/>
        </authorList>
    </citation>
    <scope>NUCLEOTIDE SEQUENCE</scope>
</reference>
<evidence type="ECO:0008006" key="5">
    <source>
        <dbReference type="Google" id="ProtNLM"/>
    </source>
</evidence>
<evidence type="ECO:0000313" key="4">
    <source>
        <dbReference type="Proteomes" id="UP000775872"/>
    </source>
</evidence>
<keyword evidence="1" id="KW-0175">Coiled coil</keyword>
<protein>
    <recommendedName>
        <fullName evidence="5">Fungal N-terminal domain-containing protein</fullName>
    </recommendedName>
</protein>
<name>A0A9N9YXS7_9HYPO</name>
<dbReference type="EMBL" id="CABFOC020000005">
    <property type="protein sequence ID" value="CAH0044489.1"/>
    <property type="molecule type" value="Genomic_DNA"/>
</dbReference>
<evidence type="ECO:0000256" key="1">
    <source>
        <dbReference type="SAM" id="Coils"/>
    </source>
</evidence>
<dbReference type="Proteomes" id="UP000775872">
    <property type="component" value="Unassembled WGS sequence"/>
</dbReference>
<comment type="caution">
    <text evidence="3">The sequence shown here is derived from an EMBL/GenBank/DDBJ whole genome shotgun (WGS) entry which is preliminary data.</text>
</comment>